<feature type="domain" description="Integrator complex subunit 1 R3" evidence="2">
    <location>
        <begin position="1322"/>
        <end position="1482"/>
    </location>
</feature>
<feature type="domain" description="Integrator complex subunit 1 INTS2-binding" evidence="4">
    <location>
        <begin position="930"/>
        <end position="1020"/>
    </location>
</feature>
<dbReference type="OrthoDB" id="19938at2759"/>
<dbReference type="GO" id="GO:0034474">
    <property type="term" value="P:U2 snRNA 3'-end processing"/>
    <property type="evidence" value="ECO:0007669"/>
    <property type="project" value="InterPro"/>
</dbReference>
<dbReference type="EMBL" id="HAAD01002597">
    <property type="protein sequence ID" value="CDG68829.1"/>
    <property type="molecule type" value="mRNA"/>
</dbReference>
<evidence type="ECO:0000259" key="1">
    <source>
        <dbReference type="Pfam" id="PF12432"/>
    </source>
</evidence>
<protein>
    <submittedName>
        <fullName evidence="5">Integrator complex subunit 1</fullName>
    </submittedName>
</protein>
<evidence type="ECO:0000259" key="4">
    <source>
        <dbReference type="Pfam" id="PF22929"/>
    </source>
</evidence>
<feature type="domain" description="Integrator complex subunit 1 R4" evidence="3">
    <location>
        <begin position="1529"/>
        <end position="1622"/>
    </location>
</feature>
<feature type="domain" description="Integrator complex subunit 1 INTS2-binding" evidence="4">
    <location>
        <begin position="1066"/>
        <end position="1137"/>
    </location>
</feature>
<sequence length="1661" mass="188908">MRKNSMKELKQNAIVRFQTILSYNYALPLPGDMIALGKMPGSKIRPELDTGKHLQAQPRKPTMSTIAHKRKDIVSQPVQPVTNVKPPRDFSPSFLKNKEGSSLKLIDSDYTPFVKLIESQAMDLEDEVLTAHANQDLDKIEGLLCNALKLLKANRMKPDPMIYLTLIYLAKLEPIFFQSKAVVEAELLAIDIDKNFLSISSFDSTSRVVRDIADKQVSLPDFGITPASVSKYLLALLRKENTGMVVKTKPNTLLCVMACNILFHAFSNETSWPQSFLKVYVEDALGDRSWVDNENNNDFVSNITSVFGTQPLPKQAKTEEERLLAEAGIFLELSDSANAVNRYATQKDEQAIFSYINDVVKEQVNKRQVVDSVSRNLLRFLVTVCGYADVRLLASQKIETWIQNPKLTRPAQDLLMSVALNCNTHSLIDIEVIGNLIRMRLKQKPLVNHYILCIKELLTQHPDNLGTVMKHIVYNELSQQRNPNNMSLLNVIFSCEPEKSAQYLSTVFLELLCNREDYIRAIRGLLREIVRTLKYEVNMVEFCRSLMQERCDSTFTDLDQIYKDRIFSSVIDLICLGCFLSISPQVKELSNPHSRELKDLTILKNFQKNISIIQRDAVWFFHTKVLPMYRCNEKDFVLGLRHILFLDTAEQYCSKDSWPPESDRQSFLQLVQDVPLMEDCLIRLHLIGFANDLPINCAATLDIIEKVVLRAAKLNSGKYLYFTFLLCLLQCSCGIVIERTEVINMLLNLSAYTHPKDINLPVGYNPPNLAISNLYWKAWWVLLVLVATNPSTIGVQVWQDYPTARCMMEMIITGLKPLGLPRQPPATVIDKLKQLNKSLQLNELLCQSRSPDFLLYIIQAQGTSKAMPWLADLVQSSESSLNTLPVQCLCEFLLMKHVVNIKNKPIKPKVALRLQDLLIGSEATLESSKELVKYFISRWSSSDMAERDISVEGFQSILLQRPNSSSNGNEEQMETDEIKEKKYNKMMIVKDKTYTWIQEKLTMLPYFQDLLPYLIKAFQKQTNEHVIVTWSASSPHSNNAMTVLVEAVQAAFFLMARISDHQSDTLDLKNLNEVLALTNISGFPLESINMILNRLDVYCMGDAKSVQKIVSQNGQMKMCCQWVELNWELGAIGGKIFYESLDDVYKNKFGAMTVDEIDNNLNSFGKLISSSFESMFERFMQVLCAGAINVQARRLCIDILIELINVVDHKFIGILVTFFHMLDPEIVCLIPLMQRQLIFKHQTGTAGCSFKAKSYLISLLTHQAQNATLDDCFKWILDVTSDVKELNPKHCLNVVELMIQNPRLWYRGEGKEAKELSGRLNVDKLIHRLILSISEPDGSFSWEEKFQSVSAMIRRIASNHPLLYLRQLPVILSLLQGKSRVSPATFRITQSFRLFMHVLSLCDLLHSYIFMQNELSKMIMELFVDVFLQLVQSPCLNRDQCTVVVTKLVELVNGYISSGNPNAANILSQHEFVFMDLMYAYPTMHGLTAICTFIKIKDSTVGATLCASSATTVDKSQLSSLKTRFVTYNSHQKELMDVIHELDESSKRRVDILEYFSTELSLLSSSSSQEIRNESHLLLLRHCVHKPSQAAKLINVYLECLESNDPDIVSSASMHLPQFLLFVDANCGKLLKRLFDISTKYCALNDTHLLKAVANLNIDFV</sequence>
<feature type="non-terminal residue" evidence="5">
    <location>
        <position position="1"/>
    </location>
</feature>
<evidence type="ECO:0000313" key="5">
    <source>
        <dbReference type="EMBL" id="CDG68829.1"/>
    </source>
</evidence>
<reference evidence="5" key="1">
    <citation type="journal article" date="2013" name="Genome Biol. Evol.">
        <title>Punctuated emergences of genetic and phenotypic innovations in eumetazoan, bilaterian, euteleostome, and hominidae ancestors.</title>
        <authorList>
            <person name="Wenger Y."/>
            <person name="Galliot B."/>
        </authorList>
    </citation>
    <scope>NUCLEOTIDE SEQUENCE</scope>
    <source>
        <tissue evidence="5">Whole animals</tissue>
    </source>
</reference>
<dbReference type="Pfam" id="PF22927">
    <property type="entry name" value="INT1_R3"/>
    <property type="match status" value="1"/>
</dbReference>
<dbReference type="Pfam" id="PF22928">
    <property type="entry name" value="INTS1_R4"/>
    <property type="match status" value="1"/>
</dbReference>
<dbReference type="InterPro" id="IPR053965">
    <property type="entry name" value="INTS1_R4"/>
</dbReference>
<name>T2M9L7_HYDVU</name>
<dbReference type="PANTHER" id="PTHR21224">
    <property type="entry name" value="INTEGRATOR COMPLEX SUBUNIT 1"/>
    <property type="match status" value="1"/>
</dbReference>
<evidence type="ECO:0000259" key="2">
    <source>
        <dbReference type="Pfam" id="PF22927"/>
    </source>
</evidence>
<organism evidence="5">
    <name type="scientific">Hydra vulgaris</name>
    <name type="common">Hydra</name>
    <name type="synonym">Hydra attenuata</name>
    <dbReference type="NCBI Taxonomy" id="6087"/>
    <lineage>
        <taxon>Eukaryota</taxon>
        <taxon>Metazoa</taxon>
        <taxon>Cnidaria</taxon>
        <taxon>Hydrozoa</taxon>
        <taxon>Hydroidolina</taxon>
        <taxon>Anthoathecata</taxon>
        <taxon>Aplanulata</taxon>
        <taxon>Hydridae</taxon>
        <taxon>Hydra</taxon>
    </lineage>
</organism>
<gene>
    <name evidence="5" type="primary">INTS1</name>
</gene>
<dbReference type="InterPro" id="IPR053964">
    <property type="entry name" value="INT1_R3"/>
</dbReference>
<evidence type="ECO:0000259" key="3">
    <source>
        <dbReference type="Pfam" id="PF22928"/>
    </source>
</evidence>
<dbReference type="Pfam" id="PF22929">
    <property type="entry name" value="INTS1_INTS2-bd"/>
    <property type="match status" value="2"/>
</dbReference>
<dbReference type="InterPro" id="IPR038902">
    <property type="entry name" value="INTS1"/>
</dbReference>
<dbReference type="InterPro" id="IPR022145">
    <property type="entry name" value="INTS1_RPB2-bd"/>
</dbReference>
<dbReference type="Pfam" id="PF12432">
    <property type="entry name" value="INTS1_RP2B-bd"/>
    <property type="match status" value="1"/>
</dbReference>
<dbReference type="PANTHER" id="PTHR21224:SF1">
    <property type="entry name" value="INTEGRATOR COMPLEX SUBUNIT 1"/>
    <property type="match status" value="1"/>
</dbReference>
<dbReference type="InterPro" id="IPR053966">
    <property type="entry name" value="INTS1_INTS2-bd"/>
</dbReference>
<proteinExistence type="evidence at transcript level"/>
<accession>T2M9L7</accession>
<dbReference type="GO" id="GO:0032039">
    <property type="term" value="C:integrator complex"/>
    <property type="evidence" value="ECO:0007669"/>
    <property type="project" value="InterPro"/>
</dbReference>
<feature type="domain" description="Integrator complex subunit 1 RPB2-binding" evidence="1">
    <location>
        <begin position="354"/>
        <end position="504"/>
    </location>
</feature>